<accession>A0A0K0FIU5</accession>
<protein>
    <submittedName>
        <fullName evidence="3">Beta-1,4-glucuronyltransferase 1</fullName>
    </submittedName>
</protein>
<sequence length="472" mass="56549">MCYQNISFGIMNDVFTLHMGVKKWLKRFEKQKVKSTKLIFHYLKKEFNRNLTIYYSHMKGIVREKKKMRLYILIQFLIVTSINCLLNLYKTPKVKVRVTETLEHNGRYCAAYYYWRDSMNLAKDSTRITLVLHATTEYIKYLAEQIVIWEGPMSVAFFVPTPQETECIFNKHKLCSKYDKLDILHFQILEYFRYLFDTSKISLHFFFNKGNFKKCPHVILKGIKKPSGDVMGKFAKALSLIKLSPKYFLNYPINTARNIARIGKRTRLFLSGDIENYSSSNYESKVSKLAEKVILNNNQTNLVLVHRRFEIRENAPVPKLKSELYELYKKKKAFVFHWFFYRIGHNIPRLKNWFKTEEDLNQTSISFTMLNKRYSWEPQFVGDDRVPFHDERFPYRIRSNSHLAHIMCFQNFSFAIMNNVFTVHKGIKMSLNVEEKKEKKNSWKDFFHLRIEFNRNLTRYYPHMKGQCKKMG</sequence>
<reference evidence="3" key="2">
    <citation type="submission" date="2015-08" db="UniProtKB">
        <authorList>
            <consortium name="WormBaseParasite"/>
        </authorList>
    </citation>
    <scope>IDENTIFICATION</scope>
</reference>
<dbReference type="PANTHER" id="PTHR47411">
    <property type="entry name" value="B3GNT1, BETA-1,3-N-ACETYLGUCOSAMINYLTRANSFERASE 1, HOMOLOG"/>
    <property type="match status" value="1"/>
</dbReference>
<dbReference type="Proteomes" id="UP000035680">
    <property type="component" value="Unassembled WGS sequence"/>
</dbReference>
<evidence type="ECO:0000313" key="3">
    <source>
        <dbReference type="WBParaSite" id="SVE_0881600.1"/>
    </source>
</evidence>
<evidence type="ECO:0000313" key="2">
    <source>
        <dbReference type="Proteomes" id="UP000035680"/>
    </source>
</evidence>
<keyword evidence="2" id="KW-1185">Reference proteome</keyword>
<proteinExistence type="predicted"/>
<feature type="transmembrane region" description="Helical" evidence="1">
    <location>
        <begin position="68"/>
        <end position="89"/>
    </location>
</feature>
<name>A0A0K0FIU5_STRVS</name>
<keyword evidence="1" id="KW-0472">Membrane</keyword>
<dbReference type="AlphaFoldDB" id="A0A0K0FIU5"/>
<keyword evidence="1" id="KW-1133">Transmembrane helix</keyword>
<reference evidence="2" key="1">
    <citation type="submission" date="2014-07" db="EMBL/GenBank/DDBJ databases">
        <authorList>
            <person name="Martin A.A"/>
            <person name="De Silva N."/>
        </authorList>
    </citation>
    <scope>NUCLEOTIDE SEQUENCE</scope>
</reference>
<organism evidence="2 3">
    <name type="scientific">Strongyloides venezuelensis</name>
    <name type="common">Threadworm</name>
    <dbReference type="NCBI Taxonomy" id="75913"/>
    <lineage>
        <taxon>Eukaryota</taxon>
        <taxon>Metazoa</taxon>
        <taxon>Ecdysozoa</taxon>
        <taxon>Nematoda</taxon>
        <taxon>Chromadorea</taxon>
        <taxon>Rhabditida</taxon>
        <taxon>Tylenchina</taxon>
        <taxon>Panagrolaimomorpha</taxon>
        <taxon>Strongyloidoidea</taxon>
        <taxon>Strongyloididae</taxon>
        <taxon>Strongyloides</taxon>
    </lineage>
</organism>
<dbReference type="WBParaSite" id="SVE_0881600.1">
    <property type="protein sequence ID" value="SVE_0881600.1"/>
    <property type="gene ID" value="SVE_0881600"/>
</dbReference>
<dbReference type="Pfam" id="PF13896">
    <property type="entry name" value="Glyco_transf_49"/>
    <property type="match status" value="1"/>
</dbReference>
<dbReference type="PANTHER" id="PTHR47411:SF3">
    <property type="entry name" value="I-BETA-1,3-N-ACETYLGLUCOSAMINYLTRANSFERASE"/>
    <property type="match status" value="1"/>
</dbReference>
<keyword evidence="1" id="KW-0812">Transmembrane</keyword>
<evidence type="ECO:0000256" key="1">
    <source>
        <dbReference type="SAM" id="Phobius"/>
    </source>
</evidence>